<dbReference type="GeneID" id="78078732"/>
<proteinExistence type="predicted"/>
<dbReference type="InterPro" id="IPR032710">
    <property type="entry name" value="NTF2-like_dom_sf"/>
</dbReference>
<dbReference type="OrthoDB" id="459617at2"/>
<sequence>MSSHIIAQQYLQGLEQANVEQLLMLFTSDAVVVSPLYGECLATDFYPQLFVDTRQADLTLKGVMQGEDPHNGTALVSIWFFFDWTLASGESAPFNVVDVLEIDAHSGLIAKLHIVYDTSIIRAVFEQSRTKTSQA</sequence>
<keyword evidence="4" id="KW-1185">Reference proteome</keyword>
<dbReference type="SUPFAM" id="SSF54427">
    <property type="entry name" value="NTF2-like"/>
    <property type="match status" value="1"/>
</dbReference>
<keyword evidence="2" id="KW-0614">Plasmid</keyword>
<protein>
    <recommendedName>
        <fullName evidence="5">SnoaL-like domain-containing protein</fullName>
    </recommendedName>
</protein>
<geneLocation type="plasmid" evidence="2">
    <name>p251_like</name>
</geneLocation>
<dbReference type="Gene3D" id="3.10.450.50">
    <property type="match status" value="1"/>
</dbReference>
<evidence type="ECO:0000313" key="3">
    <source>
        <dbReference type="Proteomes" id="UP000094761"/>
    </source>
</evidence>
<comment type="caution">
    <text evidence="2">The sequence shown here is derived from an EMBL/GenBank/DDBJ whole genome shotgun (WGS) entry which is preliminary data.</text>
</comment>
<reference evidence="1" key="2">
    <citation type="submission" date="2022-11" db="EMBL/GenBank/DDBJ databases">
        <title>Role of the vibriolysin VemA secreted by the emergent pathogen Vibrio europaeus in the colonization of Manila clam mucus.</title>
        <authorList>
            <person name="Martinez C."/>
            <person name="Rodriguez S."/>
            <person name="Vences A."/>
            <person name="Barja J.L."/>
            <person name="Toranzo A.E."/>
            <person name="Dubert J."/>
        </authorList>
    </citation>
    <scope>NUCLEOTIDE SEQUENCE</scope>
    <source>
        <strain evidence="1">3454</strain>
    </source>
</reference>
<dbReference type="Proteomes" id="UP001150001">
    <property type="component" value="Unassembled WGS sequence"/>
</dbReference>
<evidence type="ECO:0000313" key="2">
    <source>
        <dbReference type="EMBL" id="OAM96699.1"/>
    </source>
</evidence>
<reference evidence="2 3" key="1">
    <citation type="submission" date="2016-03" db="EMBL/GenBank/DDBJ databases">
        <title>Draft genome sequence of the Vibrio tubiashii subs. europaeus.</title>
        <authorList>
            <person name="Spinard E."/>
            <person name="Dubert J."/>
            <person name="Nelson D.R."/>
            <person name="Barja J.L."/>
        </authorList>
    </citation>
    <scope>NUCLEOTIDE SEQUENCE [LARGE SCALE GENOMIC DNA]</scope>
    <source>
        <strain evidence="3">PP-638</strain>
        <strain evidence="2">PP2-638</strain>
        <plasmid evidence="2">p251_like</plasmid>
    </source>
</reference>
<dbReference type="AlphaFoldDB" id="A0A178J4Y1"/>
<accession>A0A178J4Y1</accession>
<dbReference type="RefSeq" id="WP_069669719.1">
    <property type="nucleotide sequence ID" value="NZ_JAPFIM010000025.1"/>
</dbReference>
<gene>
    <name evidence="2" type="ORF">AZ468_23685</name>
    <name evidence="1" type="ORF">OPW20_25335</name>
</gene>
<dbReference type="Proteomes" id="UP000094761">
    <property type="component" value="Unassembled WGS sequence"/>
</dbReference>
<dbReference type="EMBL" id="LUAX01000008">
    <property type="protein sequence ID" value="OAM96699.1"/>
    <property type="molecule type" value="Genomic_DNA"/>
</dbReference>
<name>A0A178J4Y1_9VIBR</name>
<evidence type="ECO:0000313" key="4">
    <source>
        <dbReference type="Proteomes" id="UP001150001"/>
    </source>
</evidence>
<dbReference type="EMBL" id="JAPFIT010000033">
    <property type="protein sequence ID" value="MDC5743392.1"/>
    <property type="molecule type" value="Genomic_DNA"/>
</dbReference>
<organism evidence="2 3">
    <name type="scientific">Vibrio europaeus</name>
    <dbReference type="NCBI Taxonomy" id="300876"/>
    <lineage>
        <taxon>Bacteria</taxon>
        <taxon>Pseudomonadati</taxon>
        <taxon>Pseudomonadota</taxon>
        <taxon>Gammaproteobacteria</taxon>
        <taxon>Vibrionales</taxon>
        <taxon>Vibrionaceae</taxon>
        <taxon>Vibrio</taxon>
        <taxon>Vibrio oreintalis group</taxon>
    </lineage>
</organism>
<evidence type="ECO:0000313" key="1">
    <source>
        <dbReference type="EMBL" id="MDC5743392.1"/>
    </source>
</evidence>
<evidence type="ECO:0008006" key="5">
    <source>
        <dbReference type="Google" id="ProtNLM"/>
    </source>
</evidence>